<dbReference type="VEuPathDB" id="ToxoDB:ETH2_0921600"/>
<keyword evidence="1" id="KW-1133">Transmembrane helix</keyword>
<name>U6L628_EIMTE</name>
<dbReference type="Proteomes" id="UP000030747">
    <property type="component" value="Unassembled WGS sequence"/>
</dbReference>
<dbReference type="PANTHER" id="PTHR11361">
    <property type="entry name" value="DNA MISMATCH REPAIR PROTEIN MUTS FAMILY MEMBER"/>
    <property type="match status" value="1"/>
</dbReference>
<dbReference type="VEuPathDB" id="ToxoDB:ETH_00015065"/>
<keyword evidence="1" id="KW-0472">Membrane</keyword>
<evidence type="ECO:0000313" key="2">
    <source>
        <dbReference type="EMBL" id="CDJ44024.1"/>
    </source>
</evidence>
<sequence>MASSSFSTSVYFSSSCAETCSETLHGKPRICCISLQLSAAATLSVYSQEESLDSRVSARRARPEVEFAAAAAAAAESAAISCGSGSPSSSPVASSTHATADGTLLTFYEPPSPKRPRRMHAASAAAAAFPAAAATAAAAEQRRCREPSQLKSPFGTSSGLFSEAEDSSSSAAAAAAAVCLYFDSSTRLWGVGTHDADGSIQLELVEDSGAAFLTSAALQQLQRSSSSSSYCCEGSALLLQAQPQLLLLPHKARVSRLLLPGVYISSKAVEGLELLSSSSSSGRSSLFQMLQPFTSTAAGSRLLLLVFLALLLQLLRANIRRPLDSEEEIQQRLDAVELLMTQQHSCARLKAALQGSAAAKAEQQMADRLSAAAKLHKELLTCLSIRSILSE</sequence>
<dbReference type="Gene3D" id="1.10.1420.10">
    <property type="match status" value="1"/>
</dbReference>
<protein>
    <submittedName>
        <fullName evidence="2">Uncharacterized protein</fullName>
    </submittedName>
</protein>
<gene>
    <name evidence="2" type="ORF">ETH_00015065</name>
</gene>
<reference evidence="2" key="1">
    <citation type="submission" date="2013-10" db="EMBL/GenBank/DDBJ databases">
        <title>Genomic analysis of the causative agents of coccidiosis in chickens.</title>
        <authorList>
            <person name="Reid A.J."/>
            <person name="Blake D."/>
            <person name="Billington K."/>
            <person name="Browne H."/>
            <person name="Dunn M."/>
            <person name="Hung S."/>
            <person name="Kawahara F."/>
            <person name="Miranda-Saavedra D."/>
            <person name="Mourier T."/>
            <person name="Nagra H."/>
            <person name="Otto T.D."/>
            <person name="Rawlings N."/>
            <person name="Sanchez A."/>
            <person name="Sanders M."/>
            <person name="Subramaniam C."/>
            <person name="Tay Y."/>
            <person name="Dear P."/>
            <person name="Doerig C."/>
            <person name="Gruber A."/>
            <person name="Parkinson J."/>
            <person name="Shirley M."/>
            <person name="Wan K.L."/>
            <person name="Berriman M."/>
            <person name="Tomley F."/>
            <person name="Pain A."/>
        </authorList>
    </citation>
    <scope>NUCLEOTIDE SEQUENCE [LARGE SCALE GENOMIC DNA]</scope>
    <source>
        <strain evidence="2">Houghton</strain>
    </source>
</reference>
<dbReference type="InterPro" id="IPR045076">
    <property type="entry name" value="MutS"/>
</dbReference>
<keyword evidence="1" id="KW-0812">Transmembrane</keyword>
<dbReference type="GO" id="GO:0006298">
    <property type="term" value="P:mismatch repair"/>
    <property type="evidence" value="ECO:0007669"/>
    <property type="project" value="InterPro"/>
</dbReference>
<organism evidence="2 3">
    <name type="scientific">Eimeria tenella</name>
    <name type="common">Coccidian parasite</name>
    <dbReference type="NCBI Taxonomy" id="5802"/>
    <lineage>
        <taxon>Eukaryota</taxon>
        <taxon>Sar</taxon>
        <taxon>Alveolata</taxon>
        <taxon>Apicomplexa</taxon>
        <taxon>Conoidasida</taxon>
        <taxon>Coccidia</taxon>
        <taxon>Eucoccidiorida</taxon>
        <taxon>Eimeriorina</taxon>
        <taxon>Eimeriidae</taxon>
        <taxon>Eimeria</taxon>
    </lineage>
</organism>
<dbReference type="GO" id="GO:0030983">
    <property type="term" value="F:mismatched DNA binding"/>
    <property type="evidence" value="ECO:0007669"/>
    <property type="project" value="InterPro"/>
</dbReference>
<evidence type="ECO:0000256" key="1">
    <source>
        <dbReference type="SAM" id="Phobius"/>
    </source>
</evidence>
<dbReference type="AlphaFoldDB" id="U6L628"/>
<dbReference type="OrthoDB" id="10500566at2759"/>
<proteinExistence type="predicted"/>
<dbReference type="GeneID" id="25252167"/>
<evidence type="ECO:0000313" key="3">
    <source>
        <dbReference type="Proteomes" id="UP000030747"/>
    </source>
</evidence>
<dbReference type="PANTHER" id="PTHR11361:SF34">
    <property type="entry name" value="DNA MISMATCH REPAIR PROTEIN MSH1, MITOCHONDRIAL"/>
    <property type="match status" value="1"/>
</dbReference>
<accession>U6L628</accession>
<dbReference type="RefSeq" id="XP_013234773.1">
    <property type="nucleotide sequence ID" value="XM_013379319.1"/>
</dbReference>
<dbReference type="EMBL" id="HG676489">
    <property type="protein sequence ID" value="CDJ44024.1"/>
    <property type="molecule type" value="Genomic_DNA"/>
</dbReference>
<dbReference type="SUPFAM" id="SSF48334">
    <property type="entry name" value="DNA repair protein MutS, domain III"/>
    <property type="match status" value="1"/>
</dbReference>
<dbReference type="GO" id="GO:0140664">
    <property type="term" value="F:ATP-dependent DNA damage sensor activity"/>
    <property type="evidence" value="ECO:0007669"/>
    <property type="project" value="InterPro"/>
</dbReference>
<feature type="transmembrane region" description="Helical" evidence="1">
    <location>
        <begin position="298"/>
        <end position="315"/>
    </location>
</feature>
<keyword evidence="3" id="KW-1185">Reference proteome</keyword>
<dbReference type="GO" id="GO:0005634">
    <property type="term" value="C:nucleus"/>
    <property type="evidence" value="ECO:0007669"/>
    <property type="project" value="TreeGrafter"/>
</dbReference>
<dbReference type="InterPro" id="IPR036187">
    <property type="entry name" value="DNA_mismatch_repair_MutS_sf"/>
</dbReference>
<reference evidence="2" key="2">
    <citation type="submission" date="2013-10" db="EMBL/GenBank/DDBJ databases">
        <authorList>
            <person name="Aslett M."/>
        </authorList>
    </citation>
    <scope>NUCLEOTIDE SEQUENCE [LARGE SCALE GENOMIC DNA]</scope>
    <source>
        <strain evidence="2">Houghton</strain>
    </source>
</reference>
<dbReference type="GO" id="GO:0005524">
    <property type="term" value="F:ATP binding"/>
    <property type="evidence" value="ECO:0007669"/>
    <property type="project" value="InterPro"/>
</dbReference>